<protein>
    <submittedName>
        <fullName evidence="2">Methyltransferase NSUN6-like</fullName>
    </submittedName>
</protein>
<dbReference type="Proteomes" id="UP000694865">
    <property type="component" value="Unplaced"/>
</dbReference>
<evidence type="ECO:0000313" key="1">
    <source>
        <dbReference type="Proteomes" id="UP000694865"/>
    </source>
</evidence>
<organism evidence="1 2">
    <name type="scientific">Saccoglossus kowalevskii</name>
    <name type="common">Acorn worm</name>
    <dbReference type="NCBI Taxonomy" id="10224"/>
    <lineage>
        <taxon>Eukaryota</taxon>
        <taxon>Metazoa</taxon>
        <taxon>Hemichordata</taxon>
        <taxon>Enteropneusta</taxon>
        <taxon>Harrimaniidae</taxon>
        <taxon>Saccoglossus</taxon>
    </lineage>
</organism>
<sequence length="146" mass="16515">MQRPLPPLRLKQEVEQYLKEIYCNQQIVEQLGKECSDTRFTDLLSKLSTPPCNTVARVNTLHYTREDVRQQLQQVVAEQYQQKCYDCPVVEPHPVLGDTLVILSDGPNVDMQRHDKEVIVSALCGNAVLRGADVFIPGIMAAHPCK</sequence>
<evidence type="ECO:0000313" key="2">
    <source>
        <dbReference type="RefSeq" id="XP_006818815.1"/>
    </source>
</evidence>
<dbReference type="PROSITE" id="PS50890">
    <property type="entry name" value="PUA"/>
    <property type="match status" value="1"/>
</dbReference>
<dbReference type="RefSeq" id="XP_006818815.1">
    <property type="nucleotide sequence ID" value="XM_006818752.1"/>
</dbReference>
<gene>
    <name evidence="2" type="primary">LOC102801414</name>
</gene>
<name>A0ABM0MFM4_SACKO</name>
<keyword evidence="1" id="KW-1185">Reference proteome</keyword>
<dbReference type="GeneID" id="102801414"/>
<accession>A0ABM0MFM4</accession>
<reference evidence="2" key="1">
    <citation type="submission" date="2025-08" db="UniProtKB">
        <authorList>
            <consortium name="RefSeq"/>
        </authorList>
    </citation>
    <scope>IDENTIFICATION</scope>
    <source>
        <tissue evidence="2">Testes</tissue>
    </source>
</reference>
<proteinExistence type="predicted"/>